<dbReference type="OrthoDB" id="1327410at2"/>
<dbReference type="RefSeq" id="WP_099155980.1">
    <property type="nucleotide sequence ID" value="NZ_PDUD01000093.1"/>
</dbReference>
<evidence type="ECO:0000313" key="1">
    <source>
        <dbReference type="EMBL" id="PHN00605.1"/>
    </source>
</evidence>
<accession>A0A2D0MWJ2</accession>
<reference evidence="1 2" key="1">
    <citation type="submission" date="2017-10" db="EMBL/GenBank/DDBJ databases">
        <title>The draft genome sequence of Lewinella nigricans NBRC 102662.</title>
        <authorList>
            <person name="Wang K."/>
        </authorList>
    </citation>
    <scope>NUCLEOTIDE SEQUENCE [LARGE SCALE GENOMIC DNA]</scope>
    <source>
        <strain evidence="1 2">NBRC 102662</strain>
    </source>
</reference>
<name>A0A2D0MWJ2_FLAN2</name>
<organism evidence="1 2">
    <name type="scientific">Flavilitoribacter nigricans (strain ATCC 23147 / DSM 23189 / NBRC 102662 / NCIMB 1420 / SS-2)</name>
    <name type="common">Lewinella nigricans</name>
    <dbReference type="NCBI Taxonomy" id="1122177"/>
    <lineage>
        <taxon>Bacteria</taxon>
        <taxon>Pseudomonadati</taxon>
        <taxon>Bacteroidota</taxon>
        <taxon>Saprospiria</taxon>
        <taxon>Saprospirales</taxon>
        <taxon>Lewinellaceae</taxon>
        <taxon>Flavilitoribacter</taxon>
    </lineage>
</organism>
<proteinExistence type="predicted"/>
<dbReference type="AlphaFoldDB" id="A0A2D0MWJ2"/>
<evidence type="ECO:0000313" key="2">
    <source>
        <dbReference type="Proteomes" id="UP000223913"/>
    </source>
</evidence>
<sequence length="507" mass="59079">MGKLNDKQLLQEYEAKFQRIADSTVKGVPAFETEEEKQKRVAKALDDYEFFATYYFSDYIAGNKLAKFQKQAARYMDRAKYCIYLLQWFREAGKSVHTEIFYPMWQYYRGNLTGMITGSANEDLAMRLLFDIKVNFETNFKLIHDFGKRQSLGNWSMDNFITNDGIQFLPFGIKQSPRGTRFGPNRPNYGVIDDLNDKKSLKNDAISQEQFEWVKEDFIGGLNTKRWTCAIPQNKFHKNTITAKFEENKEVEFVKLHRVNILNDDGESNFPEHITTEEAIAKNKAMGYFSSQRENFNNPLEEGKIFKRDYIKWGKRKAWTWYDAWVAYADPSYKNSDKSDYKAVILVAKKGPRYFVSRAMVAKATIADMFEYHYTLDEEVGDHALIRHWMEANFIQGMHFKALEPLQKKHGRRLRVSGDMRSKPDKFQRISSMEPLFENGMLEFDQTQQKDPGMTMLIDQLCAFEKGSSVNDDGPDALEGAIYKLDEMQALSTPPKTIPRRKSKFAF</sequence>
<protein>
    <recommendedName>
        <fullName evidence="3">Terminase</fullName>
    </recommendedName>
</protein>
<dbReference type="EMBL" id="PDUD01000093">
    <property type="protein sequence ID" value="PHN00605.1"/>
    <property type="molecule type" value="Genomic_DNA"/>
</dbReference>
<dbReference type="Proteomes" id="UP000223913">
    <property type="component" value="Unassembled WGS sequence"/>
</dbReference>
<evidence type="ECO:0008006" key="3">
    <source>
        <dbReference type="Google" id="ProtNLM"/>
    </source>
</evidence>
<keyword evidence="2" id="KW-1185">Reference proteome</keyword>
<comment type="caution">
    <text evidence="1">The sequence shown here is derived from an EMBL/GenBank/DDBJ whole genome shotgun (WGS) entry which is preliminary data.</text>
</comment>
<gene>
    <name evidence="1" type="ORF">CRP01_41365</name>
</gene>